<feature type="compositionally biased region" description="Basic residues" evidence="1">
    <location>
        <begin position="8"/>
        <end position="34"/>
    </location>
</feature>
<reference evidence="2 3" key="1">
    <citation type="submission" date="2023-05" db="EMBL/GenBank/DDBJ databases">
        <title>B98-5 Cell Line De Novo Hybrid Assembly: An Optical Mapping Approach.</title>
        <authorList>
            <person name="Kananen K."/>
            <person name="Auerbach J.A."/>
            <person name="Kautto E."/>
            <person name="Blachly J.S."/>
        </authorList>
    </citation>
    <scope>NUCLEOTIDE SEQUENCE [LARGE SCALE GENOMIC DNA]</scope>
    <source>
        <strain evidence="2">B95-8</strain>
        <tissue evidence="2">Cell line</tissue>
    </source>
</reference>
<feature type="region of interest" description="Disordered" evidence="1">
    <location>
        <begin position="107"/>
        <end position="154"/>
    </location>
</feature>
<organism evidence="2 3">
    <name type="scientific">Saguinus oedipus</name>
    <name type="common">Cotton-top tamarin</name>
    <name type="synonym">Oedipomidas oedipus</name>
    <dbReference type="NCBI Taxonomy" id="9490"/>
    <lineage>
        <taxon>Eukaryota</taxon>
        <taxon>Metazoa</taxon>
        <taxon>Chordata</taxon>
        <taxon>Craniata</taxon>
        <taxon>Vertebrata</taxon>
        <taxon>Euteleostomi</taxon>
        <taxon>Mammalia</taxon>
        <taxon>Eutheria</taxon>
        <taxon>Euarchontoglires</taxon>
        <taxon>Primates</taxon>
        <taxon>Haplorrhini</taxon>
        <taxon>Platyrrhini</taxon>
        <taxon>Cebidae</taxon>
        <taxon>Callitrichinae</taxon>
        <taxon>Saguinus</taxon>
    </lineage>
</organism>
<accession>A0ABQ9TM46</accession>
<evidence type="ECO:0000313" key="3">
    <source>
        <dbReference type="Proteomes" id="UP001266305"/>
    </source>
</evidence>
<sequence>MASVLLRSPRRCRAGPRAPKRRFQNLRLPARRRAGGCPPRPRPARADALGAMQGPPLRDARRTPSPEQPACTCAPQAPEHAATPLATPPAHWPPALCPSLSLFGLKPRPSNPRPIRPRPSQVPLTSPPPFDSGPAHYGPAHGARPGRSPRQMEQEARVLRAAGGFGRARRLLAAASCVPCVVLGLALSSEALLDAAIPRLGPTRVRSPCLLLRYPAPAPTGTRPCTRGWLYALPAAGLLRSPVTQVRPFPAARRPSPPAACRGPGCPFSALPGASVPGHPPVLLRSPLGGGPRPDGPGLRRGFWARVWAGGSIA</sequence>
<comment type="caution">
    <text evidence="2">The sequence shown here is derived from an EMBL/GenBank/DDBJ whole genome shotgun (WGS) entry which is preliminary data.</text>
</comment>
<feature type="region of interest" description="Disordered" evidence="1">
    <location>
        <begin position="1"/>
        <end position="75"/>
    </location>
</feature>
<evidence type="ECO:0000313" key="2">
    <source>
        <dbReference type="EMBL" id="KAK2085731.1"/>
    </source>
</evidence>
<gene>
    <name evidence="2" type="ORF">P7K49_037031</name>
</gene>
<name>A0ABQ9TM46_SAGOE</name>
<dbReference type="Proteomes" id="UP001266305">
    <property type="component" value="Unassembled WGS sequence"/>
</dbReference>
<keyword evidence="3" id="KW-1185">Reference proteome</keyword>
<dbReference type="EMBL" id="JASSZA010000021">
    <property type="protein sequence ID" value="KAK2085731.1"/>
    <property type="molecule type" value="Genomic_DNA"/>
</dbReference>
<protein>
    <submittedName>
        <fullName evidence="2">Uncharacterized protein</fullName>
    </submittedName>
</protein>
<evidence type="ECO:0000256" key="1">
    <source>
        <dbReference type="SAM" id="MobiDB-lite"/>
    </source>
</evidence>
<proteinExistence type="predicted"/>